<dbReference type="Pfam" id="PF13927">
    <property type="entry name" value="Ig_3"/>
    <property type="match status" value="1"/>
</dbReference>
<reference evidence="1" key="1">
    <citation type="submission" date="2025-08" db="UniProtKB">
        <authorList>
            <consortium name="Ensembl"/>
        </authorList>
    </citation>
    <scope>IDENTIFICATION</scope>
</reference>
<protein>
    <submittedName>
        <fullName evidence="1">Uncharacterized protein</fullName>
    </submittedName>
</protein>
<evidence type="ECO:0000313" key="2">
    <source>
        <dbReference type="Proteomes" id="UP000694382"/>
    </source>
</evidence>
<dbReference type="InterPro" id="IPR007110">
    <property type="entry name" value="Ig-like_dom"/>
</dbReference>
<organism evidence="1 2">
    <name type="scientific">Geospiza parvula</name>
    <name type="common">Small tree-finch</name>
    <name type="synonym">Camarhynchus parvulus</name>
    <dbReference type="NCBI Taxonomy" id="87175"/>
    <lineage>
        <taxon>Eukaryota</taxon>
        <taxon>Metazoa</taxon>
        <taxon>Chordata</taxon>
        <taxon>Craniata</taxon>
        <taxon>Vertebrata</taxon>
        <taxon>Euteleostomi</taxon>
        <taxon>Archelosauria</taxon>
        <taxon>Archosauria</taxon>
        <taxon>Dinosauria</taxon>
        <taxon>Saurischia</taxon>
        <taxon>Theropoda</taxon>
        <taxon>Coelurosauria</taxon>
        <taxon>Aves</taxon>
        <taxon>Neognathae</taxon>
        <taxon>Neoaves</taxon>
        <taxon>Telluraves</taxon>
        <taxon>Australaves</taxon>
        <taxon>Passeriformes</taxon>
        <taxon>Thraupidae</taxon>
        <taxon>Camarhynchus</taxon>
    </lineage>
</organism>
<name>A0A8C3MIC7_GEOPR</name>
<accession>A0A8C3MIC7</accession>
<accession>A0A8U8B051</accession>
<reference evidence="1" key="2">
    <citation type="submission" date="2025-09" db="UniProtKB">
        <authorList>
            <consortium name="Ensembl"/>
        </authorList>
    </citation>
    <scope>IDENTIFICATION</scope>
</reference>
<proteinExistence type="predicted"/>
<dbReference type="SUPFAM" id="SSF48726">
    <property type="entry name" value="Immunoglobulin"/>
    <property type="match status" value="1"/>
</dbReference>
<dbReference type="InterPro" id="IPR036179">
    <property type="entry name" value="Ig-like_dom_sf"/>
</dbReference>
<evidence type="ECO:0000313" key="1">
    <source>
        <dbReference type="Ensembl" id="ENSCPVP00000004664.2"/>
    </source>
</evidence>
<dbReference type="PROSITE" id="PS50835">
    <property type="entry name" value="IG_LIKE"/>
    <property type="match status" value="1"/>
</dbReference>
<dbReference type="Ensembl" id="ENSCPVT00000004826.2">
    <property type="protein sequence ID" value="ENSCPVP00000004664.2"/>
    <property type="gene ID" value="ENSCPVG00000016858.1"/>
</dbReference>
<dbReference type="Proteomes" id="UP000694382">
    <property type="component" value="Unassembled WGS sequence"/>
</dbReference>
<dbReference type="Gene3D" id="2.60.40.10">
    <property type="entry name" value="Immunoglobulins"/>
    <property type="match status" value="1"/>
</dbReference>
<keyword evidence="2" id="KW-1185">Reference proteome</keyword>
<dbReference type="AlphaFoldDB" id="A0A8C3MIC7"/>
<dbReference type="InterPro" id="IPR013783">
    <property type="entry name" value="Ig-like_fold"/>
</dbReference>
<sequence>HIPEYPRIWRSLPHNGWLLMPLGSIMTLLMALSLLYPPAGVPPSGVSVSAQPPGGQVALGDSLVLSCAVATGTGPLSFSWHWEGSGAPLGTGPRLELRHAGDNDSGQYRCRWPQASVGPFCSCSCSWVSLWPGTGGTVWVGDNGGMGGPMEL</sequence>